<dbReference type="Proteomes" id="UP000324222">
    <property type="component" value="Unassembled WGS sequence"/>
</dbReference>
<dbReference type="AlphaFoldDB" id="A0A5B7F8G7"/>
<keyword evidence="2" id="KW-1185">Reference proteome</keyword>
<proteinExistence type="predicted"/>
<dbReference type="EMBL" id="VSRR010005111">
    <property type="protein sequence ID" value="MPC41576.1"/>
    <property type="molecule type" value="Genomic_DNA"/>
</dbReference>
<gene>
    <name evidence="1" type="ORF">E2C01_035175</name>
</gene>
<organism evidence="1 2">
    <name type="scientific">Portunus trituberculatus</name>
    <name type="common">Swimming crab</name>
    <name type="synonym">Neptunus trituberculatus</name>
    <dbReference type="NCBI Taxonomy" id="210409"/>
    <lineage>
        <taxon>Eukaryota</taxon>
        <taxon>Metazoa</taxon>
        <taxon>Ecdysozoa</taxon>
        <taxon>Arthropoda</taxon>
        <taxon>Crustacea</taxon>
        <taxon>Multicrustacea</taxon>
        <taxon>Malacostraca</taxon>
        <taxon>Eumalacostraca</taxon>
        <taxon>Eucarida</taxon>
        <taxon>Decapoda</taxon>
        <taxon>Pleocyemata</taxon>
        <taxon>Brachyura</taxon>
        <taxon>Eubrachyura</taxon>
        <taxon>Portunoidea</taxon>
        <taxon>Portunidae</taxon>
        <taxon>Portuninae</taxon>
        <taxon>Portunus</taxon>
    </lineage>
</organism>
<reference evidence="1 2" key="1">
    <citation type="submission" date="2019-05" db="EMBL/GenBank/DDBJ databases">
        <title>Another draft genome of Portunus trituberculatus and its Hox gene families provides insights of decapod evolution.</title>
        <authorList>
            <person name="Jeong J.-H."/>
            <person name="Song I."/>
            <person name="Kim S."/>
            <person name="Choi T."/>
            <person name="Kim D."/>
            <person name="Ryu S."/>
            <person name="Kim W."/>
        </authorList>
    </citation>
    <scope>NUCLEOTIDE SEQUENCE [LARGE SCALE GENOMIC DNA]</scope>
    <source>
        <tissue evidence="1">Muscle</tissue>
    </source>
</reference>
<comment type="caution">
    <text evidence="1">The sequence shown here is derived from an EMBL/GenBank/DDBJ whole genome shotgun (WGS) entry which is preliminary data.</text>
</comment>
<evidence type="ECO:0000313" key="1">
    <source>
        <dbReference type="EMBL" id="MPC41576.1"/>
    </source>
</evidence>
<name>A0A5B7F8G7_PORTR</name>
<accession>A0A5B7F8G7</accession>
<sequence>MDSTPLLLHRQSGSDWQSTAARPLDALHSPPSSPLLILTEVTPSTCRPLHRLTFFFFSGAGVGDGK</sequence>
<evidence type="ECO:0000313" key="2">
    <source>
        <dbReference type="Proteomes" id="UP000324222"/>
    </source>
</evidence>
<protein>
    <submittedName>
        <fullName evidence="1">Uncharacterized protein</fullName>
    </submittedName>
</protein>